<dbReference type="Proteomes" id="UP000007305">
    <property type="component" value="Chromosome 10"/>
</dbReference>
<dbReference type="Gramene" id="Zm00001eb420960_T001">
    <property type="protein sequence ID" value="Zm00001eb420960_P001"/>
    <property type="gene ID" value="Zm00001eb420960"/>
</dbReference>
<reference evidence="1" key="2">
    <citation type="submission" date="2019-07" db="EMBL/GenBank/DDBJ databases">
        <authorList>
            <person name="Seetharam A."/>
            <person name="Woodhouse M."/>
            <person name="Cannon E."/>
        </authorList>
    </citation>
    <scope>NUCLEOTIDE SEQUENCE [LARGE SCALE GENOMIC DNA]</scope>
    <source>
        <strain evidence="1">cv. B73</strain>
    </source>
</reference>
<dbReference type="AlphaFoldDB" id="A0A804RM32"/>
<evidence type="ECO:0000313" key="2">
    <source>
        <dbReference type="Proteomes" id="UP000007305"/>
    </source>
</evidence>
<protein>
    <submittedName>
        <fullName evidence="1">Uncharacterized protein</fullName>
    </submittedName>
</protein>
<evidence type="ECO:0000313" key="1">
    <source>
        <dbReference type="EnsemblPlants" id="Zm00001eb420960_P001"/>
    </source>
</evidence>
<keyword evidence="2" id="KW-1185">Reference proteome</keyword>
<dbReference type="EnsemblPlants" id="Zm00001eb420960_T001">
    <property type="protein sequence ID" value="Zm00001eb420960_P001"/>
    <property type="gene ID" value="Zm00001eb420960"/>
</dbReference>
<organism evidence="1 2">
    <name type="scientific">Zea mays</name>
    <name type="common">Maize</name>
    <dbReference type="NCBI Taxonomy" id="4577"/>
    <lineage>
        <taxon>Eukaryota</taxon>
        <taxon>Viridiplantae</taxon>
        <taxon>Streptophyta</taxon>
        <taxon>Embryophyta</taxon>
        <taxon>Tracheophyta</taxon>
        <taxon>Spermatophyta</taxon>
        <taxon>Magnoliopsida</taxon>
        <taxon>Liliopsida</taxon>
        <taxon>Poales</taxon>
        <taxon>Poaceae</taxon>
        <taxon>PACMAD clade</taxon>
        <taxon>Panicoideae</taxon>
        <taxon>Andropogonodae</taxon>
        <taxon>Andropogoneae</taxon>
        <taxon>Tripsacinae</taxon>
        <taxon>Zea</taxon>
    </lineage>
</organism>
<reference evidence="2" key="1">
    <citation type="journal article" date="2009" name="Science">
        <title>The B73 maize genome: complexity, diversity, and dynamics.</title>
        <authorList>
            <person name="Schnable P.S."/>
            <person name="Ware D."/>
            <person name="Fulton R.S."/>
            <person name="Stein J.C."/>
            <person name="Wei F."/>
            <person name="Pasternak S."/>
            <person name="Liang C."/>
            <person name="Zhang J."/>
            <person name="Fulton L."/>
            <person name="Graves T.A."/>
            <person name="Minx P."/>
            <person name="Reily A.D."/>
            <person name="Courtney L."/>
            <person name="Kruchowski S.S."/>
            <person name="Tomlinson C."/>
            <person name="Strong C."/>
            <person name="Delehaunty K."/>
            <person name="Fronick C."/>
            <person name="Courtney B."/>
            <person name="Rock S.M."/>
            <person name="Belter E."/>
            <person name="Du F."/>
            <person name="Kim K."/>
            <person name="Abbott R.M."/>
            <person name="Cotton M."/>
            <person name="Levy A."/>
            <person name="Marchetto P."/>
            <person name="Ochoa K."/>
            <person name="Jackson S.M."/>
            <person name="Gillam B."/>
            <person name="Chen W."/>
            <person name="Yan L."/>
            <person name="Higginbotham J."/>
            <person name="Cardenas M."/>
            <person name="Waligorski J."/>
            <person name="Applebaum E."/>
            <person name="Phelps L."/>
            <person name="Falcone J."/>
            <person name="Kanchi K."/>
            <person name="Thane T."/>
            <person name="Scimone A."/>
            <person name="Thane N."/>
            <person name="Henke J."/>
            <person name="Wang T."/>
            <person name="Ruppert J."/>
            <person name="Shah N."/>
            <person name="Rotter K."/>
            <person name="Hodges J."/>
            <person name="Ingenthron E."/>
            <person name="Cordes M."/>
            <person name="Kohlberg S."/>
            <person name="Sgro J."/>
            <person name="Delgado B."/>
            <person name="Mead K."/>
            <person name="Chinwalla A."/>
            <person name="Leonard S."/>
            <person name="Crouse K."/>
            <person name="Collura K."/>
            <person name="Kudrna D."/>
            <person name="Currie J."/>
            <person name="He R."/>
            <person name="Angelova A."/>
            <person name="Rajasekar S."/>
            <person name="Mueller T."/>
            <person name="Lomeli R."/>
            <person name="Scara G."/>
            <person name="Ko A."/>
            <person name="Delaney K."/>
            <person name="Wissotski M."/>
            <person name="Lopez G."/>
            <person name="Campos D."/>
            <person name="Braidotti M."/>
            <person name="Ashley E."/>
            <person name="Golser W."/>
            <person name="Kim H."/>
            <person name="Lee S."/>
            <person name="Lin J."/>
            <person name="Dujmic Z."/>
            <person name="Kim W."/>
            <person name="Talag J."/>
            <person name="Zuccolo A."/>
            <person name="Fan C."/>
            <person name="Sebastian A."/>
            <person name="Kramer M."/>
            <person name="Spiegel L."/>
            <person name="Nascimento L."/>
            <person name="Zutavern T."/>
            <person name="Miller B."/>
            <person name="Ambroise C."/>
            <person name="Muller S."/>
            <person name="Spooner W."/>
            <person name="Narechania A."/>
            <person name="Ren L."/>
            <person name="Wei S."/>
            <person name="Kumari S."/>
            <person name="Faga B."/>
            <person name="Levy M.J."/>
            <person name="McMahan L."/>
            <person name="Van Buren P."/>
            <person name="Vaughn M.W."/>
            <person name="Ying K."/>
            <person name="Yeh C.-T."/>
            <person name="Emrich S.J."/>
            <person name="Jia Y."/>
            <person name="Kalyanaraman A."/>
            <person name="Hsia A.-P."/>
            <person name="Barbazuk W.B."/>
            <person name="Baucom R.S."/>
            <person name="Brutnell T.P."/>
            <person name="Carpita N.C."/>
            <person name="Chaparro C."/>
            <person name="Chia J.-M."/>
            <person name="Deragon J.-M."/>
            <person name="Estill J.C."/>
            <person name="Fu Y."/>
            <person name="Jeddeloh J.A."/>
            <person name="Han Y."/>
            <person name="Lee H."/>
            <person name="Li P."/>
            <person name="Lisch D.R."/>
            <person name="Liu S."/>
            <person name="Liu Z."/>
            <person name="Nagel D.H."/>
            <person name="McCann M.C."/>
            <person name="SanMiguel P."/>
            <person name="Myers A.M."/>
            <person name="Nettleton D."/>
            <person name="Nguyen J."/>
            <person name="Penning B.W."/>
            <person name="Ponnala L."/>
            <person name="Schneider K.L."/>
            <person name="Schwartz D.C."/>
            <person name="Sharma A."/>
            <person name="Soderlund C."/>
            <person name="Springer N.M."/>
            <person name="Sun Q."/>
            <person name="Wang H."/>
            <person name="Waterman M."/>
            <person name="Westerman R."/>
            <person name="Wolfgruber T.K."/>
            <person name="Yang L."/>
            <person name="Yu Y."/>
            <person name="Zhang L."/>
            <person name="Zhou S."/>
            <person name="Zhu Q."/>
            <person name="Bennetzen J.L."/>
            <person name="Dawe R.K."/>
            <person name="Jiang J."/>
            <person name="Jiang N."/>
            <person name="Presting G.G."/>
            <person name="Wessler S.R."/>
            <person name="Aluru S."/>
            <person name="Martienssen R.A."/>
            <person name="Clifton S.W."/>
            <person name="McCombie W.R."/>
            <person name="Wing R.A."/>
            <person name="Wilson R.K."/>
        </authorList>
    </citation>
    <scope>NUCLEOTIDE SEQUENCE [LARGE SCALE GENOMIC DNA]</scope>
    <source>
        <strain evidence="2">cv. B73</strain>
    </source>
</reference>
<name>A0A804RM32_MAIZE</name>
<sequence length="205" mass="21868">MVGECPCGRGGNGRWGEKEGGVESGDQEACATSSSNLSDFGGMDFLFTIVGFLTACSVDRRGEKNPQRVKLANCELDLRFCSATCVDLDSTLNELGDGEDTQGSKEKEKELHALKFLTVESEQGVDGCDGAIRSLVLQLREIHGDVQVVSTPQAEELVCKVGTAIRGILCCSLSSSDTCALIVCGGCGSRRESIRHQVHPHEVLV</sequence>
<dbReference type="InParanoid" id="A0A804RM32"/>
<accession>A0A804RM32</accession>
<reference evidence="1" key="3">
    <citation type="submission" date="2021-05" db="UniProtKB">
        <authorList>
            <consortium name="EnsemblPlants"/>
        </authorList>
    </citation>
    <scope>IDENTIFICATION</scope>
    <source>
        <strain evidence="1">cv. B73</strain>
    </source>
</reference>
<proteinExistence type="predicted"/>